<keyword evidence="3" id="KW-1185">Reference proteome</keyword>
<dbReference type="OrthoDB" id="3518652at2"/>
<comment type="caution">
    <text evidence="2">The sequence shown here is derived from an EMBL/GenBank/DDBJ whole genome shotgun (WGS) entry which is preliminary data.</text>
</comment>
<feature type="domain" description="HTH cro/C1-type" evidence="1">
    <location>
        <begin position="37"/>
        <end position="84"/>
    </location>
</feature>
<dbReference type="SUPFAM" id="SSF47413">
    <property type="entry name" value="lambda repressor-like DNA-binding domains"/>
    <property type="match status" value="1"/>
</dbReference>
<proteinExistence type="predicted"/>
<gene>
    <name evidence="2" type="ORF">FVP77_16405</name>
</gene>
<dbReference type="Gene3D" id="3.30.450.180">
    <property type="match status" value="1"/>
</dbReference>
<dbReference type="AlphaFoldDB" id="A0A5C8HZD7"/>
<dbReference type="Gene3D" id="1.10.260.40">
    <property type="entry name" value="lambda repressor-like DNA-binding domains"/>
    <property type="match status" value="1"/>
</dbReference>
<name>A0A5C8HZD7_9MICO</name>
<dbReference type="Pfam" id="PF17765">
    <property type="entry name" value="MLTR_LBD"/>
    <property type="match status" value="1"/>
</dbReference>
<sequence length="295" mass="32483">MSDARAEVREFLTSRRARLSPDQAGLPAYGGNRRVSGLRREEVAMLTGVSVDYYVRLERGNLAGASESVLDALARTLQLDEAEREYLFDLARNAGPGRTRAARTHVEVRPAVAQVLDAMADAPAWVRNGRHDILAANRMGRALYAPVFDDPRRPVNTTRFTYLNPAAREFWRDYDQVANDAAAMLRLEAGRAPHDEGLIRLVGELSTQSELFRQRWASRDVKYHRSGVKRLHHPVVGDLDLNYESMELPSEPGLVMNVYTAPAGSPTADALKMLASWAASQDAANAADSAASAVL</sequence>
<protein>
    <submittedName>
        <fullName evidence="2">Helix-turn-helix domain-containing protein</fullName>
    </submittedName>
</protein>
<dbReference type="InterPro" id="IPR010982">
    <property type="entry name" value="Lambda_DNA-bd_dom_sf"/>
</dbReference>
<accession>A0A5C8HZD7</accession>
<dbReference type="InterPro" id="IPR041413">
    <property type="entry name" value="MLTR_LBD"/>
</dbReference>
<organism evidence="2 3">
    <name type="scientific">Microbacterium hatanonis</name>
    <dbReference type="NCBI Taxonomy" id="404366"/>
    <lineage>
        <taxon>Bacteria</taxon>
        <taxon>Bacillati</taxon>
        <taxon>Actinomycetota</taxon>
        <taxon>Actinomycetes</taxon>
        <taxon>Micrococcales</taxon>
        <taxon>Microbacteriaceae</taxon>
        <taxon>Microbacterium</taxon>
    </lineage>
</organism>
<evidence type="ECO:0000259" key="1">
    <source>
        <dbReference type="PROSITE" id="PS50943"/>
    </source>
</evidence>
<dbReference type="SMART" id="SM00530">
    <property type="entry name" value="HTH_XRE"/>
    <property type="match status" value="1"/>
</dbReference>
<dbReference type="Proteomes" id="UP000321034">
    <property type="component" value="Unassembled WGS sequence"/>
</dbReference>
<dbReference type="Pfam" id="PF13560">
    <property type="entry name" value="HTH_31"/>
    <property type="match status" value="1"/>
</dbReference>
<dbReference type="PROSITE" id="PS50943">
    <property type="entry name" value="HTH_CROC1"/>
    <property type="match status" value="1"/>
</dbReference>
<dbReference type="GO" id="GO:0003677">
    <property type="term" value="F:DNA binding"/>
    <property type="evidence" value="ECO:0007669"/>
    <property type="project" value="InterPro"/>
</dbReference>
<evidence type="ECO:0000313" key="3">
    <source>
        <dbReference type="Proteomes" id="UP000321034"/>
    </source>
</evidence>
<dbReference type="PANTHER" id="PTHR35010">
    <property type="entry name" value="BLL4672 PROTEIN-RELATED"/>
    <property type="match status" value="1"/>
</dbReference>
<dbReference type="PANTHER" id="PTHR35010:SF2">
    <property type="entry name" value="BLL4672 PROTEIN"/>
    <property type="match status" value="1"/>
</dbReference>
<dbReference type="RefSeq" id="WP_147895582.1">
    <property type="nucleotide sequence ID" value="NZ_BAAANR010000001.1"/>
</dbReference>
<dbReference type="InterPro" id="IPR001387">
    <property type="entry name" value="Cro/C1-type_HTH"/>
</dbReference>
<reference evidence="2 3" key="1">
    <citation type="submission" date="2019-08" db="EMBL/GenBank/DDBJ databases">
        <authorList>
            <person name="Dong K."/>
        </authorList>
    </citation>
    <scope>NUCLEOTIDE SEQUENCE [LARGE SCALE GENOMIC DNA]</scope>
    <source>
        <strain evidence="2 3">JCM14558</strain>
    </source>
</reference>
<evidence type="ECO:0000313" key="2">
    <source>
        <dbReference type="EMBL" id="TXK10411.1"/>
    </source>
</evidence>
<dbReference type="EMBL" id="VRSV01000002">
    <property type="protein sequence ID" value="TXK10411.1"/>
    <property type="molecule type" value="Genomic_DNA"/>
</dbReference>
<dbReference type="CDD" id="cd00093">
    <property type="entry name" value="HTH_XRE"/>
    <property type="match status" value="1"/>
</dbReference>